<gene>
    <name evidence="7" type="ORF">GCM10011320_03610</name>
</gene>
<dbReference type="PANTHER" id="PTHR36985">
    <property type="entry name" value="TRANSLOCATION AND ASSEMBLY MODULE SUBUNIT TAMB"/>
    <property type="match status" value="1"/>
</dbReference>
<sequence>MAGMMRRLVPTPHGVLRAGLRLGIFLFLGMPMLVLVLVTGALVWVNTGPGRAAVERLAGSLVPGLTIEGMSGPLPGRLGVGRLVMADADGPWLELEDAVLALDLPALLHPQARVTALTARRVAVHRLPPAAEPPPPDPDAPLIPALPQLPVAVRIDRLAVERIELGEPVAGVAAVLGLDGEAVYAEGRLSARVDVLRLDAPAEANLTLDLAPGADRLVARLQAREPPGGLLATMLGLPDRATEALLTLDGPASGARLDLRATLGPDITLTATGDVHAAPDGAAGARLTMDVAAAPLLPADLRAAAMPMSVTLDAGIDAAQKVALRGLTLRAPFGRVSAQGSADLAAGTIDIGGTVEARSSAVLGALVPDAARWESLRLEARATGAMAAPAVALDLTTQGFGSAIPQVVAALGPSPHLAVRATLPDRIEALTLEGAALHVTAEGQVGETLDTTLRATVADLAPLVPGLAGGLQVELRATGPRGDPSLALTAQGERLERGGQALEALNLDLRVATPLSAPRAEGTLRATYAGLPVTLDLRGLPEGEKLRIEALTAGFGPAQLAAQGLLDPQAASFVGEASLDVPELAPFAAIAGTPMTGSGAMRATLDLRDGVQGFDVSLDVPQASIGGTPLGGTLKAAGTLASLEARLEGRAQDARLTTQARITQDGAARRVEVPELLLRRGADSLRLVAPARILVAADGGVAIEALALTTSRGGTLRAEGRWGPEQADLRATLAALPVAGLAALASPELTAEGSISGEASITGPVGDPSARFRIEGGGLRVVNPNTRGLPAARIVVEGTASAKAAEVRMEANAGAALRATGTARLPGGFAGNAPISAQVDANADVGVIAGPLLAAGAQRVSGRATLRASVTGTVAAPQASGRLSLANGSFRDLAQGVTLSNITAELRGEGDQVLIDRFEARTPGGGTLNAGGSLSPAAPGLPAEITLTARNARPLRSDIVTGLFDADLRLSGRLSEQARVTGTVTVRRLDITVPEGLPPSVRTLEGVREVGQRPAGTPPLAPPAPVTAGSALPDIALEIEVAAPRAVFVRGRGIDAEFGGTLGIGGSIAAPLVTGGLTMRRGRISVFDRQLDFRRGTINFDAGTLVPSLDFLATARAREVTVNVTVTGPANDPKLEFSSTPELPQDEVLSRLLFDRRASELSPFQLAQLAQVLAGAAGLETPGAGGILDRIRRFLALDRLAVGTDQSQENSNSRNQGASLETGRYVADGVYLGVRQGTDGGPPRVGVQVDVLPRVRVEAETGGNSSAGDRIGLSFEFEY</sequence>
<evidence type="ECO:0000256" key="3">
    <source>
        <dbReference type="ARBA" id="ARBA00022989"/>
    </source>
</evidence>
<evidence type="ECO:0000259" key="6">
    <source>
        <dbReference type="Pfam" id="PF04357"/>
    </source>
</evidence>
<keyword evidence="2 5" id="KW-0812">Transmembrane</keyword>
<feature type="transmembrane region" description="Helical" evidence="5">
    <location>
        <begin position="20"/>
        <end position="45"/>
    </location>
</feature>
<feature type="domain" description="Translocation and assembly module TamB C-terminal" evidence="6">
    <location>
        <begin position="917"/>
        <end position="1279"/>
    </location>
</feature>
<keyword evidence="4 5" id="KW-0472">Membrane</keyword>
<dbReference type="GO" id="GO:0009306">
    <property type="term" value="P:protein secretion"/>
    <property type="evidence" value="ECO:0007669"/>
    <property type="project" value="InterPro"/>
</dbReference>
<reference evidence="7" key="2">
    <citation type="submission" date="2020-09" db="EMBL/GenBank/DDBJ databases">
        <authorList>
            <person name="Sun Q."/>
            <person name="Zhou Y."/>
        </authorList>
    </citation>
    <scope>NUCLEOTIDE SEQUENCE</scope>
    <source>
        <strain evidence="7">CGMCC 1.3617</strain>
    </source>
</reference>
<dbReference type="GO" id="GO:0005886">
    <property type="term" value="C:plasma membrane"/>
    <property type="evidence" value="ECO:0007669"/>
    <property type="project" value="InterPro"/>
</dbReference>
<dbReference type="PANTHER" id="PTHR36985:SF1">
    <property type="entry name" value="TRANSLOCATION AND ASSEMBLY MODULE SUBUNIT TAMB"/>
    <property type="match status" value="1"/>
</dbReference>
<dbReference type="Proteomes" id="UP000661507">
    <property type="component" value="Unassembled WGS sequence"/>
</dbReference>
<comment type="subcellular location">
    <subcellularLocation>
        <location evidence="1">Membrane</location>
        <topology evidence="1">Single-pass membrane protein</topology>
    </subcellularLocation>
</comment>
<evidence type="ECO:0000313" key="8">
    <source>
        <dbReference type="Proteomes" id="UP000661507"/>
    </source>
</evidence>
<dbReference type="InterPro" id="IPR007452">
    <property type="entry name" value="TamB_C"/>
</dbReference>
<evidence type="ECO:0000256" key="4">
    <source>
        <dbReference type="ARBA" id="ARBA00023136"/>
    </source>
</evidence>
<keyword evidence="8" id="KW-1185">Reference proteome</keyword>
<accession>A0A917K4R1</accession>
<dbReference type="Pfam" id="PF04357">
    <property type="entry name" value="TamB"/>
    <property type="match status" value="1"/>
</dbReference>
<dbReference type="AlphaFoldDB" id="A0A917K4R1"/>
<evidence type="ECO:0000313" key="7">
    <source>
        <dbReference type="EMBL" id="GGJ00060.1"/>
    </source>
</evidence>
<dbReference type="EMBL" id="BMKW01000001">
    <property type="protein sequence ID" value="GGJ00060.1"/>
    <property type="molecule type" value="Genomic_DNA"/>
</dbReference>
<comment type="caution">
    <text evidence="7">The sequence shown here is derived from an EMBL/GenBank/DDBJ whole genome shotgun (WGS) entry which is preliminary data.</text>
</comment>
<name>A0A917K4R1_9PROT</name>
<evidence type="ECO:0000256" key="1">
    <source>
        <dbReference type="ARBA" id="ARBA00004167"/>
    </source>
</evidence>
<dbReference type="GO" id="GO:0097347">
    <property type="term" value="C:TAM protein secretion complex"/>
    <property type="evidence" value="ECO:0007669"/>
    <property type="project" value="TreeGrafter"/>
</dbReference>
<proteinExistence type="predicted"/>
<evidence type="ECO:0000256" key="2">
    <source>
        <dbReference type="ARBA" id="ARBA00022692"/>
    </source>
</evidence>
<keyword evidence="3 5" id="KW-1133">Transmembrane helix</keyword>
<organism evidence="7 8">
    <name type="scientific">Neoroseomonas lacus</name>
    <dbReference type="NCBI Taxonomy" id="287609"/>
    <lineage>
        <taxon>Bacteria</taxon>
        <taxon>Pseudomonadati</taxon>
        <taxon>Pseudomonadota</taxon>
        <taxon>Alphaproteobacteria</taxon>
        <taxon>Acetobacterales</taxon>
        <taxon>Acetobacteraceae</taxon>
        <taxon>Neoroseomonas</taxon>
    </lineage>
</organism>
<reference evidence="7" key="1">
    <citation type="journal article" date="2014" name="Int. J. Syst. Evol. Microbiol.">
        <title>Complete genome sequence of Corynebacterium casei LMG S-19264T (=DSM 44701T), isolated from a smear-ripened cheese.</title>
        <authorList>
            <consortium name="US DOE Joint Genome Institute (JGI-PGF)"/>
            <person name="Walter F."/>
            <person name="Albersmeier A."/>
            <person name="Kalinowski J."/>
            <person name="Ruckert C."/>
        </authorList>
    </citation>
    <scope>NUCLEOTIDE SEQUENCE</scope>
    <source>
        <strain evidence="7">CGMCC 1.3617</strain>
    </source>
</reference>
<protein>
    <recommendedName>
        <fullName evidence="6">Translocation and assembly module TamB C-terminal domain-containing protein</fullName>
    </recommendedName>
</protein>
<evidence type="ECO:0000256" key="5">
    <source>
        <dbReference type="SAM" id="Phobius"/>
    </source>
</evidence>